<comment type="caution">
    <text evidence="2">The sequence shown here is derived from an EMBL/GenBank/DDBJ whole genome shotgun (WGS) entry which is preliminary data.</text>
</comment>
<dbReference type="Proteomes" id="UP000076580">
    <property type="component" value="Chromosome 02"/>
</dbReference>
<sequence>MVFAVLLAVLALATRGWGAEQLTSPSAVQAFVQTLENTFTIDKTSRPYRESITHREASDWNYFFTCPNTQWGDRLVLKSISKTKIVYNEHVDSRILLNDGNQQSTIKAVDSVAIQVASSKGWKIGGSFELGAGGSSGNLAGKLAVSAEYSDVETESRTVTSSLEVDILCDPGNACSLRTLTFFAEVEGLCSTEPFIKCDTAQIFCDDNYWKENSVDQWSDSWRTHCRPSQRRLKPCSVTFPIFDTDRKPLTRLRVVTEGPA</sequence>
<dbReference type="GeneID" id="63717451"/>
<name>A0A151GL03_DRECN</name>
<accession>A0A151GL03</accession>
<keyword evidence="3" id="KW-1185">Reference proteome</keyword>
<evidence type="ECO:0000313" key="3">
    <source>
        <dbReference type="Proteomes" id="UP000076580"/>
    </source>
</evidence>
<dbReference type="RefSeq" id="XP_040657147.1">
    <property type="nucleotide sequence ID" value="XM_040802114.1"/>
</dbReference>
<dbReference type="InParanoid" id="A0A151GL03"/>
<evidence type="ECO:0000256" key="1">
    <source>
        <dbReference type="SAM" id="SignalP"/>
    </source>
</evidence>
<reference evidence="2 3" key="1">
    <citation type="journal article" date="2016" name="Sci. Rep.">
        <title>Insights into Adaptations to a Near-Obligate Nematode Endoparasitic Lifestyle from the Finished Genome of Drechmeria coniospora.</title>
        <authorList>
            <person name="Zhang L."/>
            <person name="Zhou Z."/>
            <person name="Guo Q."/>
            <person name="Fokkens L."/>
            <person name="Miskei M."/>
            <person name="Pocsi I."/>
            <person name="Zhang W."/>
            <person name="Chen M."/>
            <person name="Wang L."/>
            <person name="Sun Y."/>
            <person name="Donzelli B.G."/>
            <person name="Gibson D.M."/>
            <person name="Nelson D.R."/>
            <person name="Luo J.G."/>
            <person name="Rep M."/>
            <person name="Liu H."/>
            <person name="Yang S."/>
            <person name="Wang J."/>
            <person name="Krasnoff S.B."/>
            <person name="Xu Y."/>
            <person name="Molnar I."/>
            <person name="Lin M."/>
        </authorList>
    </citation>
    <scope>NUCLEOTIDE SEQUENCE [LARGE SCALE GENOMIC DNA]</scope>
    <source>
        <strain evidence="2 3">ARSEF 6962</strain>
    </source>
</reference>
<dbReference type="EMBL" id="LAYC01000002">
    <property type="protein sequence ID" value="KYK57795.1"/>
    <property type="molecule type" value="Genomic_DNA"/>
</dbReference>
<proteinExistence type="predicted"/>
<protein>
    <submittedName>
        <fullName evidence="2">Uncharacterized protein</fullName>
    </submittedName>
</protein>
<gene>
    <name evidence="2" type="ORF">DCS_04808</name>
</gene>
<feature type="signal peptide" evidence="1">
    <location>
        <begin position="1"/>
        <end position="18"/>
    </location>
</feature>
<evidence type="ECO:0000313" key="2">
    <source>
        <dbReference type="EMBL" id="KYK57795.1"/>
    </source>
</evidence>
<keyword evidence="1" id="KW-0732">Signal</keyword>
<dbReference type="AlphaFoldDB" id="A0A151GL03"/>
<feature type="chain" id="PRO_5007580645" evidence="1">
    <location>
        <begin position="19"/>
        <end position="261"/>
    </location>
</feature>
<organism evidence="2 3">
    <name type="scientific">Drechmeria coniospora</name>
    <name type="common">Nematophagous fungus</name>
    <name type="synonym">Meria coniospora</name>
    <dbReference type="NCBI Taxonomy" id="98403"/>
    <lineage>
        <taxon>Eukaryota</taxon>
        <taxon>Fungi</taxon>
        <taxon>Dikarya</taxon>
        <taxon>Ascomycota</taxon>
        <taxon>Pezizomycotina</taxon>
        <taxon>Sordariomycetes</taxon>
        <taxon>Hypocreomycetidae</taxon>
        <taxon>Hypocreales</taxon>
        <taxon>Ophiocordycipitaceae</taxon>
        <taxon>Drechmeria</taxon>
    </lineage>
</organism>